<evidence type="ECO:0000313" key="4">
    <source>
        <dbReference type="EMBL" id="GGW26428.1"/>
    </source>
</evidence>
<dbReference type="Gene3D" id="3.20.20.80">
    <property type="entry name" value="Glycosidases"/>
    <property type="match status" value="1"/>
</dbReference>
<evidence type="ECO:0000256" key="2">
    <source>
        <dbReference type="ARBA" id="ARBA00023295"/>
    </source>
</evidence>
<dbReference type="InterPro" id="IPR015171">
    <property type="entry name" value="Cyc-maltodext_N"/>
</dbReference>
<keyword evidence="1" id="KW-0378">Hydrolase</keyword>
<gene>
    <name evidence="4" type="primary">susA</name>
    <name evidence="4" type="ORF">GCM10007383_09410</name>
</gene>
<keyword evidence="5" id="KW-1185">Reference proteome</keyword>
<evidence type="ECO:0000313" key="5">
    <source>
        <dbReference type="Proteomes" id="UP000634668"/>
    </source>
</evidence>
<evidence type="ECO:0000259" key="3">
    <source>
        <dbReference type="SMART" id="SM00642"/>
    </source>
</evidence>
<proteinExistence type="predicted"/>
<evidence type="ECO:0000256" key="1">
    <source>
        <dbReference type="ARBA" id="ARBA00022801"/>
    </source>
</evidence>
<name>A0A918IQ46_9FLAO</name>
<dbReference type="SUPFAM" id="SSF51011">
    <property type="entry name" value="Glycosyl hydrolase domain"/>
    <property type="match status" value="1"/>
</dbReference>
<dbReference type="InterPro" id="IPR017853">
    <property type="entry name" value="GH"/>
</dbReference>
<dbReference type="GO" id="GO:0005975">
    <property type="term" value="P:carbohydrate metabolic process"/>
    <property type="evidence" value="ECO:0007669"/>
    <property type="project" value="InterPro"/>
</dbReference>
<dbReference type="Pfam" id="PF00128">
    <property type="entry name" value="Alpha-amylase"/>
    <property type="match status" value="1"/>
</dbReference>
<dbReference type="Gene3D" id="2.60.40.10">
    <property type="entry name" value="Immunoglobulins"/>
    <property type="match status" value="1"/>
</dbReference>
<sequence>MASIAMENEIVRVEPPNWWVGFKNTDFQLMVKATNIAKSVPEISKKGISIKKTTEGSSPNYLFIDLNISDKVGPCFFIIEFKFKDGDLKTHRYELKERVKPGEEYIGFNSSDVIYLITPDRFANSEAIKNTVSHLIDNSIDRNNDYARHGGDIKGITKHLDYIDDMGFTTIWPTPVLLNDMEQESYHGYAITDFYQVDPRFGTLSDYKELVDKAKERNIKVIMDQVVHHCGLNHWWMLDLPFRDWINYQENFEKQKPIILTNHRRTCNQDPYASEKDKKEMTEGWFVYAMPDLNQRNPFMAKYLIQNSIWWIETLGLGGIRQDTYSYSDKNFMAQWAGAIMTEFPNFSIVGEEWSYNPLLIAYWQNGDQNRDGYKSNLKSTMDFSMQNIIIEALKEEEHWGTGLIKIYEGLANDFAYASPKDLMAFLDNHDMDRVFTLLNKNIVDTQMALGYLLLLPRIPQLYYGTEILMHNSEKPGDHGLIRSDFPGGWNRDPVNAFTGKNLTQAQKDMQSFLKQLLNYRKNSKAIHEGKTIHFAPFNGVYVLFRSFEDEIVAIIINKNKNPYTLNLTSFSEIGLTGKIMKNIISHTTLIWKDSIRLSSKGATILTTKL</sequence>
<dbReference type="PANTHER" id="PTHR10357">
    <property type="entry name" value="ALPHA-AMYLASE FAMILY MEMBER"/>
    <property type="match status" value="1"/>
</dbReference>
<reference evidence="4" key="2">
    <citation type="submission" date="2020-09" db="EMBL/GenBank/DDBJ databases">
        <authorList>
            <person name="Sun Q."/>
            <person name="Kim S."/>
        </authorList>
    </citation>
    <scope>NUCLEOTIDE SEQUENCE</scope>
    <source>
        <strain evidence="4">KCTC 12113</strain>
    </source>
</reference>
<dbReference type="InterPro" id="IPR013780">
    <property type="entry name" value="Glyco_hydro_b"/>
</dbReference>
<dbReference type="InterPro" id="IPR013783">
    <property type="entry name" value="Ig-like_fold"/>
</dbReference>
<keyword evidence="2" id="KW-0326">Glycosidase</keyword>
<dbReference type="PANTHER" id="PTHR10357:SF210">
    <property type="entry name" value="MALTODEXTRIN GLUCOSIDASE"/>
    <property type="match status" value="1"/>
</dbReference>
<dbReference type="Pfam" id="PF09087">
    <property type="entry name" value="Cyc-maltodext_N"/>
    <property type="match status" value="1"/>
</dbReference>
<dbReference type="Proteomes" id="UP000634668">
    <property type="component" value="Unassembled WGS sequence"/>
</dbReference>
<reference evidence="4" key="1">
    <citation type="journal article" date="2014" name="Int. J. Syst. Evol. Microbiol.">
        <title>Complete genome sequence of Corynebacterium casei LMG S-19264T (=DSM 44701T), isolated from a smear-ripened cheese.</title>
        <authorList>
            <consortium name="US DOE Joint Genome Institute (JGI-PGF)"/>
            <person name="Walter F."/>
            <person name="Albersmeier A."/>
            <person name="Kalinowski J."/>
            <person name="Ruckert C."/>
        </authorList>
    </citation>
    <scope>NUCLEOTIDE SEQUENCE</scope>
    <source>
        <strain evidence="4">KCTC 12113</strain>
    </source>
</reference>
<feature type="domain" description="Glycosyl hydrolase family 13 catalytic" evidence="3">
    <location>
        <begin position="116"/>
        <end position="521"/>
    </location>
</feature>
<comment type="caution">
    <text evidence="4">The sequence shown here is derived from an EMBL/GenBank/DDBJ whole genome shotgun (WGS) entry which is preliminary data.</text>
</comment>
<dbReference type="InterPro" id="IPR014756">
    <property type="entry name" value="Ig_E-set"/>
</dbReference>
<dbReference type="Pfam" id="PF10438">
    <property type="entry name" value="Cyc-maltodext_C"/>
    <property type="match status" value="1"/>
</dbReference>
<dbReference type="AlphaFoldDB" id="A0A918IQ46"/>
<dbReference type="CDD" id="cd11340">
    <property type="entry name" value="AmyAc_bac_CMD_like_3"/>
    <property type="match status" value="1"/>
</dbReference>
<dbReference type="RefSeq" id="WP_034234898.1">
    <property type="nucleotide sequence ID" value="NZ_BMWP01000004.1"/>
</dbReference>
<dbReference type="GO" id="GO:0016798">
    <property type="term" value="F:hydrolase activity, acting on glycosyl bonds"/>
    <property type="evidence" value="ECO:0007669"/>
    <property type="project" value="UniProtKB-KW"/>
</dbReference>
<dbReference type="Gene3D" id="2.60.40.1180">
    <property type="entry name" value="Golgi alpha-mannosidase II"/>
    <property type="match status" value="1"/>
</dbReference>
<dbReference type="SUPFAM" id="SSF51445">
    <property type="entry name" value="(Trans)glycosidases"/>
    <property type="match status" value="1"/>
</dbReference>
<protein>
    <submittedName>
        <fullName evidence="4">Neopullulanase SusA</fullName>
    </submittedName>
</protein>
<dbReference type="EMBL" id="BMWP01000004">
    <property type="protein sequence ID" value="GGW26428.1"/>
    <property type="molecule type" value="Genomic_DNA"/>
</dbReference>
<accession>A0A918IQ46</accession>
<dbReference type="InterPro" id="IPR019492">
    <property type="entry name" value="Cyclo-malto-dextrinase_C"/>
</dbReference>
<organism evidence="4 5">
    <name type="scientific">Arenibacter certesii</name>
    <dbReference type="NCBI Taxonomy" id="228955"/>
    <lineage>
        <taxon>Bacteria</taxon>
        <taxon>Pseudomonadati</taxon>
        <taxon>Bacteroidota</taxon>
        <taxon>Flavobacteriia</taxon>
        <taxon>Flavobacteriales</taxon>
        <taxon>Flavobacteriaceae</taxon>
        <taxon>Arenibacter</taxon>
    </lineage>
</organism>
<dbReference type="SMART" id="SM00642">
    <property type="entry name" value="Aamy"/>
    <property type="match status" value="1"/>
</dbReference>
<dbReference type="SUPFAM" id="SSF81296">
    <property type="entry name" value="E set domains"/>
    <property type="match status" value="1"/>
</dbReference>
<dbReference type="InterPro" id="IPR006047">
    <property type="entry name" value="GH13_cat_dom"/>
</dbReference>